<dbReference type="Proteomes" id="UP000310532">
    <property type="component" value="Unassembled WGS sequence"/>
</dbReference>
<dbReference type="PROSITE" id="PS51257">
    <property type="entry name" value="PROKAR_LIPOPROTEIN"/>
    <property type="match status" value="1"/>
</dbReference>
<accession>A0A4S2AX68</accession>
<feature type="signal peptide" evidence="1">
    <location>
        <begin position="1"/>
        <end position="18"/>
    </location>
</feature>
<organism evidence="2 3">
    <name type="scientific">Bacteroides muris</name>
    <name type="common">ex Afrizal et al. 2022</name>
    <dbReference type="NCBI Taxonomy" id="2516960"/>
    <lineage>
        <taxon>Bacteria</taxon>
        <taxon>Pseudomonadati</taxon>
        <taxon>Bacteroidota</taxon>
        <taxon>Bacteroidia</taxon>
        <taxon>Bacteroidales</taxon>
        <taxon>Bacteroidaceae</taxon>
        <taxon>Bacteroides</taxon>
    </lineage>
</organism>
<feature type="chain" id="PRO_5020315164" description="Substrate import-associated zinc metallohydrolase lipoprotein" evidence="1">
    <location>
        <begin position="19"/>
        <end position="299"/>
    </location>
</feature>
<reference evidence="2 3" key="1">
    <citation type="submission" date="2019-04" db="EMBL/GenBank/DDBJ databases">
        <title>Microbes associate with the intestines of laboratory mice.</title>
        <authorList>
            <person name="Navarre W."/>
            <person name="Wong E."/>
            <person name="Huang K."/>
            <person name="Tropini C."/>
            <person name="Ng K."/>
            <person name="Yu B."/>
        </authorList>
    </citation>
    <scope>NUCLEOTIDE SEQUENCE [LARGE SCALE GENOMIC DNA]</scope>
    <source>
        <strain evidence="2 3">NM69_E16B</strain>
    </source>
</reference>
<keyword evidence="3" id="KW-1185">Reference proteome</keyword>
<dbReference type="NCBIfam" id="TIGR04549">
    <property type="entry name" value="LP_HExxH_w_tonB"/>
    <property type="match status" value="1"/>
</dbReference>
<evidence type="ECO:0008006" key="4">
    <source>
        <dbReference type="Google" id="ProtNLM"/>
    </source>
</evidence>
<dbReference type="EMBL" id="SRYZ01000019">
    <property type="protein sequence ID" value="TGY06148.1"/>
    <property type="molecule type" value="Genomic_DNA"/>
</dbReference>
<protein>
    <recommendedName>
        <fullName evidence="4">Substrate import-associated zinc metallohydrolase lipoprotein</fullName>
    </recommendedName>
</protein>
<comment type="caution">
    <text evidence="2">The sequence shown here is derived from an EMBL/GenBank/DDBJ whole genome shotgun (WGS) entry which is preliminary data.</text>
</comment>
<proteinExistence type="predicted"/>
<name>A0A4S2AX68_9BACE</name>
<sequence>MKKHYTLYALLICMLAGAFTSCSEDDLNPASVITTGEKVENDFDRWLVANYVNPYNIAFKYRYEEMESDLNYYTVPAEYEQAVQLAHIVKYICVEAYDEVAGINFTRAYFPKEFFLIGEWEYKNNGTFILGTAEGGKKVLLAGVNYLNQYKNSIASLNHYYLKTIHHEFTHIMNQTKEMPTAYQFITGNSYVADKWSESPYNAGYLKRGFISSYAQMEHGEDFAEMLSLYVCYPASQWQAWMDEAGEEGASLINSKLTLVKQYMADSWNIDLDRLRSSIQRRSADLEAGRIDLNDLTLK</sequence>
<dbReference type="Gene3D" id="3.40.390.70">
    <property type="match status" value="1"/>
</dbReference>
<keyword evidence="1" id="KW-0732">Signal</keyword>
<gene>
    <name evidence="2" type="ORF">E5355_10130</name>
</gene>
<dbReference type="InterPro" id="IPR030890">
    <property type="entry name" value="LP_HExxH_w_TonB"/>
</dbReference>
<evidence type="ECO:0000313" key="2">
    <source>
        <dbReference type="EMBL" id="TGY06148.1"/>
    </source>
</evidence>
<dbReference type="Pfam" id="PF15890">
    <property type="entry name" value="Peptidase_Mx1"/>
    <property type="match status" value="1"/>
</dbReference>
<evidence type="ECO:0000256" key="1">
    <source>
        <dbReference type="SAM" id="SignalP"/>
    </source>
</evidence>
<dbReference type="RefSeq" id="WP_136010262.1">
    <property type="nucleotide sequence ID" value="NZ_SRYZ01000019.1"/>
</dbReference>
<evidence type="ECO:0000313" key="3">
    <source>
        <dbReference type="Proteomes" id="UP000310532"/>
    </source>
</evidence>
<dbReference type="AlphaFoldDB" id="A0A4S2AX68"/>